<dbReference type="InterPro" id="IPR039421">
    <property type="entry name" value="Type_1_exporter"/>
</dbReference>
<dbReference type="PANTHER" id="PTHR24221:SF654">
    <property type="entry name" value="ATP-BINDING CASSETTE SUB-FAMILY B MEMBER 6"/>
    <property type="match status" value="1"/>
</dbReference>
<evidence type="ECO:0000256" key="2">
    <source>
        <dbReference type="ARBA" id="ARBA00022475"/>
    </source>
</evidence>
<dbReference type="Gene3D" id="3.40.50.300">
    <property type="entry name" value="P-loop containing nucleotide triphosphate hydrolases"/>
    <property type="match status" value="1"/>
</dbReference>
<dbReference type="InterPro" id="IPR017871">
    <property type="entry name" value="ABC_transporter-like_CS"/>
</dbReference>
<dbReference type="InterPro" id="IPR011527">
    <property type="entry name" value="ABC1_TM_dom"/>
</dbReference>
<dbReference type="PROSITE" id="PS00211">
    <property type="entry name" value="ABC_TRANSPORTER_1"/>
    <property type="match status" value="1"/>
</dbReference>
<evidence type="ECO:0000256" key="3">
    <source>
        <dbReference type="ARBA" id="ARBA00022692"/>
    </source>
</evidence>
<dbReference type="InterPro" id="IPR003593">
    <property type="entry name" value="AAA+_ATPase"/>
</dbReference>
<keyword evidence="3 8" id="KW-0812">Transmembrane</keyword>
<evidence type="ECO:0000256" key="8">
    <source>
        <dbReference type="SAM" id="Phobius"/>
    </source>
</evidence>
<dbReference type="SUPFAM" id="SSF52540">
    <property type="entry name" value="P-loop containing nucleoside triphosphate hydrolases"/>
    <property type="match status" value="1"/>
</dbReference>
<feature type="domain" description="ABC transmembrane type-1" evidence="10">
    <location>
        <begin position="21"/>
        <end position="304"/>
    </location>
</feature>
<keyword evidence="4" id="KW-0547">Nucleotide-binding</keyword>
<feature type="transmembrane region" description="Helical" evidence="8">
    <location>
        <begin position="242"/>
        <end position="262"/>
    </location>
</feature>
<feature type="transmembrane region" description="Helical" evidence="8">
    <location>
        <begin position="20"/>
        <end position="40"/>
    </location>
</feature>
<dbReference type="Pfam" id="PF00664">
    <property type="entry name" value="ABC_membrane"/>
    <property type="match status" value="1"/>
</dbReference>
<feature type="transmembrane region" description="Helical" evidence="8">
    <location>
        <begin position="269"/>
        <end position="289"/>
    </location>
</feature>
<evidence type="ECO:0000256" key="5">
    <source>
        <dbReference type="ARBA" id="ARBA00022840"/>
    </source>
</evidence>
<dbReference type="PROSITE" id="PS50893">
    <property type="entry name" value="ABC_TRANSPORTER_2"/>
    <property type="match status" value="1"/>
</dbReference>
<name>A0ABV4B157_9BURK</name>
<keyword evidence="5 11" id="KW-0067">ATP-binding</keyword>
<evidence type="ECO:0000256" key="1">
    <source>
        <dbReference type="ARBA" id="ARBA00004651"/>
    </source>
</evidence>
<accession>A0ABV4B157</accession>
<dbReference type="GO" id="GO:0005524">
    <property type="term" value="F:ATP binding"/>
    <property type="evidence" value="ECO:0007669"/>
    <property type="project" value="UniProtKB-KW"/>
</dbReference>
<evidence type="ECO:0000259" key="10">
    <source>
        <dbReference type="PROSITE" id="PS50929"/>
    </source>
</evidence>
<evidence type="ECO:0000256" key="4">
    <source>
        <dbReference type="ARBA" id="ARBA00022741"/>
    </source>
</evidence>
<feature type="transmembrane region" description="Helical" evidence="8">
    <location>
        <begin position="52"/>
        <end position="69"/>
    </location>
</feature>
<dbReference type="InterPro" id="IPR027417">
    <property type="entry name" value="P-loop_NTPase"/>
</dbReference>
<dbReference type="PANTHER" id="PTHR24221">
    <property type="entry name" value="ATP-BINDING CASSETTE SUB-FAMILY B"/>
    <property type="match status" value="1"/>
</dbReference>
<keyword evidence="2" id="KW-1003">Cell membrane</keyword>
<evidence type="ECO:0000256" key="7">
    <source>
        <dbReference type="ARBA" id="ARBA00023136"/>
    </source>
</evidence>
<dbReference type="Proteomes" id="UP001562178">
    <property type="component" value="Unassembled WGS sequence"/>
</dbReference>
<dbReference type="Gene3D" id="1.20.1560.10">
    <property type="entry name" value="ABC transporter type 1, transmembrane domain"/>
    <property type="match status" value="1"/>
</dbReference>
<dbReference type="InterPro" id="IPR036640">
    <property type="entry name" value="ABC1_TM_sf"/>
</dbReference>
<dbReference type="RefSeq" id="WP_369459727.1">
    <property type="nucleotide sequence ID" value="NZ_JBGBDC010000003.1"/>
</dbReference>
<reference evidence="11 12" key="1">
    <citation type="journal article" date="2016" name="Int. J. Syst. Evol. Microbiol.">
        <title>Description of Comamonas sediminis sp. nov., isolated from lagoon sediments.</title>
        <authorList>
            <person name="Subhash Y."/>
            <person name="Bang J.J."/>
            <person name="You T.H."/>
            <person name="Lee S.S."/>
        </authorList>
    </citation>
    <scope>NUCLEOTIDE SEQUENCE [LARGE SCALE GENOMIC DNA]</scope>
    <source>
        <strain evidence="11 12">JCM 31169</strain>
    </source>
</reference>
<dbReference type="Pfam" id="PF00005">
    <property type="entry name" value="ABC_tran"/>
    <property type="match status" value="1"/>
</dbReference>
<protein>
    <submittedName>
        <fullName evidence="11">ABC transporter ATP-binding protein</fullName>
    </submittedName>
</protein>
<dbReference type="SUPFAM" id="SSF90123">
    <property type="entry name" value="ABC transporter transmembrane region"/>
    <property type="match status" value="1"/>
</dbReference>
<evidence type="ECO:0000313" key="11">
    <source>
        <dbReference type="EMBL" id="MEY2251211.1"/>
    </source>
</evidence>
<organism evidence="11 12">
    <name type="scientific">Comamonas sediminis</name>
    <dbReference type="NCBI Taxonomy" id="1783360"/>
    <lineage>
        <taxon>Bacteria</taxon>
        <taxon>Pseudomonadati</taxon>
        <taxon>Pseudomonadota</taxon>
        <taxon>Betaproteobacteria</taxon>
        <taxon>Burkholderiales</taxon>
        <taxon>Comamonadaceae</taxon>
        <taxon>Comamonas</taxon>
    </lineage>
</organism>
<gene>
    <name evidence="11" type="ORF">AB7A72_09355</name>
</gene>
<keyword evidence="12" id="KW-1185">Reference proteome</keyword>
<evidence type="ECO:0000256" key="6">
    <source>
        <dbReference type="ARBA" id="ARBA00022989"/>
    </source>
</evidence>
<dbReference type="SMART" id="SM00382">
    <property type="entry name" value="AAA"/>
    <property type="match status" value="1"/>
</dbReference>
<feature type="domain" description="ABC transporter" evidence="9">
    <location>
        <begin position="338"/>
        <end position="573"/>
    </location>
</feature>
<evidence type="ECO:0000259" key="9">
    <source>
        <dbReference type="PROSITE" id="PS50893"/>
    </source>
</evidence>
<comment type="caution">
    <text evidence="11">The sequence shown here is derived from an EMBL/GenBank/DDBJ whole genome shotgun (WGS) entry which is preliminary data.</text>
</comment>
<proteinExistence type="predicted"/>
<feature type="transmembrane region" description="Helical" evidence="8">
    <location>
        <begin position="157"/>
        <end position="177"/>
    </location>
</feature>
<dbReference type="EMBL" id="JBGBDC010000003">
    <property type="protein sequence ID" value="MEY2251211.1"/>
    <property type="molecule type" value="Genomic_DNA"/>
</dbReference>
<dbReference type="PROSITE" id="PS50929">
    <property type="entry name" value="ABC_TM1F"/>
    <property type="match status" value="1"/>
</dbReference>
<feature type="transmembrane region" description="Helical" evidence="8">
    <location>
        <begin position="130"/>
        <end position="150"/>
    </location>
</feature>
<keyword evidence="7 8" id="KW-0472">Membrane</keyword>
<keyword evidence="6 8" id="KW-1133">Transmembrane helix</keyword>
<comment type="subcellular location">
    <subcellularLocation>
        <location evidence="1">Cell membrane</location>
        <topology evidence="1">Multi-pass membrane protein</topology>
    </subcellularLocation>
</comment>
<evidence type="ECO:0000313" key="12">
    <source>
        <dbReference type="Proteomes" id="UP001562178"/>
    </source>
</evidence>
<dbReference type="InterPro" id="IPR003439">
    <property type="entry name" value="ABC_transporter-like_ATP-bd"/>
</dbReference>
<sequence length="589" mass="62685">MLKTLNLLLGEQAPLLRRYAWMAALYGVLCGLCTALLLPLMAQLLQAQWRGAGAWLLALLAAVVLAWWWRGRVEQAGVGVGVAVLQTGRHRLGAHVARLPMGWFNAQNTAKVSHLVTQGMMAVAQLPAHVFTPVISGVVAPLVVLALLFVQDWRLGLVGLLALPLLLGVLLLTARMGRWADAAFQRDFAQTGQRMVEFAQAQSVLRAFQGGGQSTRFVAQAIDQQRQSAGHLIAVSALSSVLNVWAVQAVFAALLVAVVIGIDQHSAQVLAPGQVIGTVLSMLLISRFVEPLLELVGYAEALRTARGQLDAMDALFAQQPLPQPQQPPHPQLPRDASITLRDVHFSYGAGQPAVLRGINLHVPPGSMTALVGASGSGKSTLVRLMARFWDVDQGGVLIGGSDVRQMDEAQLAAQISQIFQDSYLFAGSIADNIRIGRPGASDAELWEAARQAGVDSIAQRLPGGLDSPVGEGGAQLSGGERQRIAIARALIKDAPILLVDEATAALDTENQALIAQTLERLRGQRTVVVIAHQLSTIAMADQVLVLEGGQVVEQGTPAQLAARAGRYAQWLAQRAQAQGWRMAAGGEPV</sequence>